<dbReference type="InterPro" id="IPR000086">
    <property type="entry name" value="NUDIX_hydrolase_dom"/>
</dbReference>
<dbReference type="AlphaFoldDB" id="A0A1G2MJL4"/>
<dbReference type="STRING" id="1802306.A3C72_00130"/>
<evidence type="ECO:0000259" key="1">
    <source>
        <dbReference type="PROSITE" id="PS51462"/>
    </source>
</evidence>
<proteinExistence type="predicted"/>
<dbReference type="Proteomes" id="UP000177130">
    <property type="component" value="Unassembled WGS sequence"/>
</dbReference>
<feature type="domain" description="Nudix hydrolase" evidence="1">
    <location>
        <begin position="7"/>
        <end position="138"/>
    </location>
</feature>
<sequence length="143" mass="16328">MKQKNITLQVGVKALIVNPNGEILIIKRNPHKYKEIKQLWDMPGGRIAPGESLISNLEREVEEETNLNLLTKTVTLVAAQDIILEDKHVVRITYLANTTGEIKLDTAENTDYMWVSEETALKMANLDPYLKEILRNRTVLRFA</sequence>
<dbReference type="PANTHER" id="PTHR43736">
    <property type="entry name" value="ADP-RIBOSE PYROPHOSPHATASE"/>
    <property type="match status" value="1"/>
</dbReference>
<evidence type="ECO:0000313" key="2">
    <source>
        <dbReference type="EMBL" id="OHA23211.1"/>
    </source>
</evidence>
<evidence type="ECO:0000313" key="3">
    <source>
        <dbReference type="Proteomes" id="UP000177130"/>
    </source>
</evidence>
<comment type="caution">
    <text evidence="2">The sequence shown here is derived from an EMBL/GenBank/DDBJ whole genome shotgun (WGS) entry which is preliminary data.</text>
</comment>
<gene>
    <name evidence="2" type="ORF">A3C72_00130</name>
</gene>
<dbReference type="PROSITE" id="PS51462">
    <property type="entry name" value="NUDIX"/>
    <property type="match status" value="1"/>
</dbReference>
<protein>
    <recommendedName>
        <fullName evidence="1">Nudix hydrolase domain-containing protein</fullName>
    </recommendedName>
</protein>
<name>A0A1G2MJL4_9BACT</name>
<dbReference type="EMBL" id="MHRK01000041">
    <property type="protein sequence ID" value="OHA23211.1"/>
    <property type="molecule type" value="Genomic_DNA"/>
</dbReference>
<dbReference type="Pfam" id="PF00293">
    <property type="entry name" value="NUDIX"/>
    <property type="match status" value="1"/>
</dbReference>
<dbReference type="SUPFAM" id="SSF55811">
    <property type="entry name" value="Nudix"/>
    <property type="match status" value="1"/>
</dbReference>
<dbReference type="Gene3D" id="3.90.79.10">
    <property type="entry name" value="Nucleoside Triphosphate Pyrophosphohydrolase"/>
    <property type="match status" value="1"/>
</dbReference>
<organism evidence="2 3">
    <name type="scientific">Candidatus Taylorbacteria bacterium RIFCSPHIGHO2_02_FULL_43_32b</name>
    <dbReference type="NCBI Taxonomy" id="1802306"/>
    <lineage>
        <taxon>Bacteria</taxon>
        <taxon>Candidatus Tayloriibacteriota</taxon>
    </lineage>
</organism>
<dbReference type="PANTHER" id="PTHR43736:SF1">
    <property type="entry name" value="DIHYDRONEOPTERIN TRIPHOSPHATE DIPHOSPHATASE"/>
    <property type="match status" value="1"/>
</dbReference>
<dbReference type="InterPro" id="IPR015797">
    <property type="entry name" value="NUDIX_hydrolase-like_dom_sf"/>
</dbReference>
<reference evidence="2 3" key="1">
    <citation type="journal article" date="2016" name="Nat. Commun.">
        <title>Thousands of microbial genomes shed light on interconnected biogeochemical processes in an aquifer system.</title>
        <authorList>
            <person name="Anantharaman K."/>
            <person name="Brown C.T."/>
            <person name="Hug L.A."/>
            <person name="Sharon I."/>
            <person name="Castelle C.J."/>
            <person name="Probst A.J."/>
            <person name="Thomas B.C."/>
            <person name="Singh A."/>
            <person name="Wilkins M.J."/>
            <person name="Karaoz U."/>
            <person name="Brodie E.L."/>
            <person name="Williams K.H."/>
            <person name="Hubbard S.S."/>
            <person name="Banfield J.F."/>
        </authorList>
    </citation>
    <scope>NUCLEOTIDE SEQUENCE [LARGE SCALE GENOMIC DNA]</scope>
</reference>
<accession>A0A1G2MJL4</accession>